<dbReference type="PANTHER" id="PTHR39441">
    <property type="entry name" value="DUF2252 DOMAIN-CONTAINING PROTEIN"/>
    <property type="match status" value="1"/>
</dbReference>
<evidence type="ECO:0000313" key="3">
    <source>
        <dbReference type="Proteomes" id="UP001434337"/>
    </source>
</evidence>
<name>A0ABZ3C7U3_9ACTN</name>
<dbReference type="PANTHER" id="PTHR39441:SF1">
    <property type="entry name" value="DUF2252 DOMAIN-CONTAINING PROTEIN"/>
    <property type="match status" value="1"/>
</dbReference>
<protein>
    <submittedName>
        <fullName evidence="2">DUF2252 family protein</fullName>
    </submittedName>
</protein>
<evidence type="ECO:0000313" key="2">
    <source>
        <dbReference type="EMBL" id="WZW98860.1"/>
    </source>
</evidence>
<gene>
    <name evidence="2" type="ORF">PCC79_01215</name>
</gene>
<accession>A0ABZ3C7U3</accession>
<dbReference type="EMBL" id="CP115965">
    <property type="protein sequence ID" value="WZW98860.1"/>
    <property type="molecule type" value="Genomic_DNA"/>
</dbReference>
<organism evidence="2 3">
    <name type="scientific">Propioniciclava soli</name>
    <dbReference type="NCBI Taxonomy" id="2775081"/>
    <lineage>
        <taxon>Bacteria</taxon>
        <taxon>Bacillati</taxon>
        <taxon>Actinomycetota</taxon>
        <taxon>Actinomycetes</taxon>
        <taxon>Propionibacteriales</taxon>
        <taxon>Propionibacteriaceae</taxon>
        <taxon>Propioniciclava</taxon>
    </lineage>
</organism>
<keyword evidence="3" id="KW-1185">Reference proteome</keyword>
<sequence length="437" mass="47132">MATTDDLDALGALPRRRLDPVEVAAEHHATLLPEFAGLRTARMLESPFACFRGSAAQMASDLARTPSSGTAVISSGDAHLSNFGFHAAPGQAWLFDLKDFDEGGLAPWEWDVKRLVASVVLAVRGSGGCEEVALDAARVTARAYRKTIRRLHQMAPIDRFHQRISERDLERLASTRDQRRRLTSPAARAGAPASAQTLEKFTVSVSGGRHRLVDQRPLARHTDHLALADVERLWKSYLATTREDVRQLLSGHRVVDHVLRLVGVGSVGERCFIVLLEDDHGDPLLLQLRRATPTVLAPWGGVEQRLGALGSPTGDGARVVAAQRVLQAHPDPFLGWVADTTGEHYWRHVRELKGSADLSRLDAEGIAATARVCAALVARAHAQSAGLDAIAEVCARGGKGLDRVFARFAGRYADLVVADHAALVRAAARGALPVADA</sequence>
<dbReference type="RefSeq" id="WP_342372756.1">
    <property type="nucleotide sequence ID" value="NZ_CP115965.1"/>
</dbReference>
<feature type="region of interest" description="Disordered" evidence="1">
    <location>
        <begin position="175"/>
        <end position="194"/>
    </location>
</feature>
<evidence type="ECO:0000256" key="1">
    <source>
        <dbReference type="SAM" id="MobiDB-lite"/>
    </source>
</evidence>
<dbReference type="Pfam" id="PF10009">
    <property type="entry name" value="DUF2252"/>
    <property type="match status" value="1"/>
</dbReference>
<feature type="compositionally biased region" description="Low complexity" evidence="1">
    <location>
        <begin position="184"/>
        <end position="194"/>
    </location>
</feature>
<dbReference type="Proteomes" id="UP001434337">
    <property type="component" value="Chromosome"/>
</dbReference>
<dbReference type="InterPro" id="IPR018721">
    <property type="entry name" value="DUF2252"/>
</dbReference>
<reference evidence="2 3" key="1">
    <citation type="journal article" date="2023" name="Environ Microbiome">
        <title>A coral-associated actinobacterium mitigates coral bleaching under heat stress.</title>
        <authorList>
            <person name="Li J."/>
            <person name="Zou Y."/>
            <person name="Li Q."/>
            <person name="Zhang J."/>
            <person name="Bourne D.G."/>
            <person name="Lyu Y."/>
            <person name="Liu C."/>
            <person name="Zhang S."/>
        </authorList>
    </citation>
    <scope>NUCLEOTIDE SEQUENCE [LARGE SCALE GENOMIC DNA]</scope>
    <source>
        <strain evidence="2 3">SCSIO 13291</strain>
    </source>
</reference>
<proteinExistence type="predicted"/>